<dbReference type="EMBL" id="JAJEPU010000029">
    <property type="protein sequence ID" value="MCC2165239.1"/>
    <property type="molecule type" value="Genomic_DNA"/>
</dbReference>
<dbReference type="InterPro" id="IPR002477">
    <property type="entry name" value="Peptidoglycan-bd-like"/>
</dbReference>
<feature type="domain" description="Peptidoglycan binding-like" evidence="1">
    <location>
        <begin position="357"/>
        <end position="417"/>
    </location>
</feature>
<dbReference type="RefSeq" id="WP_308451601.1">
    <property type="nucleotide sequence ID" value="NZ_JAJEPU010000029.1"/>
</dbReference>
<gene>
    <name evidence="2" type="ORF">LKD32_10190</name>
</gene>
<dbReference type="AlphaFoldDB" id="A0AAE3AP37"/>
<name>A0AAE3AP37_9FIRM</name>
<reference evidence="2" key="1">
    <citation type="submission" date="2021-10" db="EMBL/GenBank/DDBJ databases">
        <title>Anaerobic single-cell dispensing facilitates the cultivation of human gut bacteria.</title>
        <authorList>
            <person name="Afrizal A."/>
        </authorList>
    </citation>
    <scope>NUCLEOTIDE SEQUENCE</scope>
    <source>
        <strain evidence="2">CLA-AA-H274</strain>
    </source>
</reference>
<evidence type="ECO:0000259" key="1">
    <source>
        <dbReference type="Pfam" id="PF01471"/>
    </source>
</evidence>
<evidence type="ECO:0000313" key="3">
    <source>
        <dbReference type="Proteomes" id="UP001198962"/>
    </source>
</evidence>
<sequence length="433" mass="47995">MKLNRKTLTIQETPTPTQVNLSAFGSLQIQAVRSDNRFPIQNATVSLSIPDTPDQIVEQTTTDASGQTDALRLSAPPLEYSLTPGSPQPYANYNIRITASGFKSVTIHGCEVLPDAFAIQPVQMEPEDDPAPQENPVVIPDHTLYGTYPPKIAETEIQPINESGEIVLSRVVVPQTIVVHDGAPTDSSARDYYVPYRDYIKNVASSEIYATWPQAAITANVLAIMSFTLNRVYTEHYRNRGYDFTITSSTAFDHKWIYGRNIYESISVIVDEIFDNYLSRPGVKQPILTQYCDGRQVQCLQRGWMTQWGSCDLGERGYNPIQILRRFYGDSIYINTAEEISGIPASWPGYDLTIGSSGQKVQQLQEQLDAIATVYSAIPRVSTDGIYGPGTAESVSRFQSIFGLPQTGVVDFATWYKISHIYVGVSGIGELYG</sequence>
<dbReference type="SUPFAM" id="SSF47090">
    <property type="entry name" value="PGBD-like"/>
    <property type="match status" value="1"/>
</dbReference>
<dbReference type="Gene3D" id="1.10.101.10">
    <property type="entry name" value="PGBD-like superfamily/PGBD"/>
    <property type="match status" value="1"/>
</dbReference>
<dbReference type="InterPro" id="IPR036366">
    <property type="entry name" value="PGBDSf"/>
</dbReference>
<accession>A0AAE3AP37</accession>
<dbReference type="InterPro" id="IPR036365">
    <property type="entry name" value="PGBD-like_sf"/>
</dbReference>
<dbReference type="Pfam" id="PF01471">
    <property type="entry name" value="PG_binding_1"/>
    <property type="match status" value="1"/>
</dbReference>
<comment type="caution">
    <text evidence="2">The sequence shown here is derived from an EMBL/GenBank/DDBJ whole genome shotgun (WGS) entry which is preliminary data.</text>
</comment>
<organism evidence="2 3">
    <name type="scientific">Brotaphodocola catenula</name>
    <dbReference type="NCBI Taxonomy" id="2885361"/>
    <lineage>
        <taxon>Bacteria</taxon>
        <taxon>Bacillati</taxon>
        <taxon>Bacillota</taxon>
        <taxon>Clostridia</taxon>
        <taxon>Lachnospirales</taxon>
        <taxon>Lachnospiraceae</taxon>
        <taxon>Brotaphodocola</taxon>
    </lineage>
</organism>
<proteinExistence type="predicted"/>
<evidence type="ECO:0000313" key="2">
    <source>
        <dbReference type="EMBL" id="MCC2165239.1"/>
    </source>
</evidence>
<keyword evidence="3" id="KW-1185">Reference proteome</keyword>
<dbReference type="Proteomes" id="UP001198962">
    <property type="component" value="Unassembled WGS sequence"/>
</dbReference>
<protein>
    <submittedName>
        <fullName evidence="2">Peptidoglycan-binding protein</fullName>
    </submittedName>
</protein>